<feature type="region of interest" description="Disordered" evidence="1">
    <location>
        <begin position="66"/>
        <end position="206"/>
    </location>
</feature>
<dbReference type="GO" id="GO:0015701">
    <property type="term" value="P:bicarbonate transport"/>
    <property type="evidence" value="ECO:0007669"/>
    <property type="project" value="TreeGrafter"/>
</dbReference>
<dbReference type="STRING" id="67801.A0A1B0B3N5"/>
<evidence type="ECO:0000259" key="2">
    <source>
        <dbReference type="Pfam" id="PF07565"/>
    </source>
</evidence>
<protein>
    <recommendedName>
        <fullName evidence="2">Band 3 cytoplasmic domain-containing protein</fullName>
    </recommendedName>
</protein>
<dbReference type="EnsemblMetazoa" id="GPPI017771-RA">
    <property type="protein sequence ID" value="GPPI017771-PA"/>
    <property type="gene ID" value="GPPI017771"/>
</dbReference>
<dbReference type="GO" id="GO:0008509">
    <property type="term" value="F:monoatomic anion transmembrane transporter activity"/>
    <property type="evidence" value="ECO:0007669"/>
    <property type="project" value="InterPro"/>
</dbReference>
<dbReference type="GO" id="GO:0051453">
    <property type="term" value="P:regulation of intracellular pH"/>
    <property type="evidence" value="ECO:0007669"/>
    <property type="project" value="TreeGrafter"/>
</dbReference>
<dbReference type="InterPro" id="IPR003020">
    <property type="entry name" value="HCO3_transpt_euk"/>
</dbReference>
<proteinExistence type="predicted"/>
<dbReference type="GO" id="GO:0005452">
    <property type="term" value="F:solute:inorganic anion antiporter activity"/>
    <property type="evidence" value="ECO:0007669"/>
    <property type="project" value="InterPro"/>
</dbReference>
<dbReference type="GO" id="GO:0005886">
    <property type="term" value="C:plasma membrane"/>
    <property type="evidence" value="ECO:0007669"/>
    <property type="project" value="TreeGrafter"/>
</dbReference>
<feature type="compositionally biased region" description="Basic and acidic residues" evidence="1">
    <location>
        <begin position="176"/>
        <end position="188"/>
    </location>
</feature>
<dbReference type="PANTHER" id="PTHR11453:SF47">
    <property type="entry name" value="ANION EXCHANGE PROTEIN"/>
    <property type="match status" value="1"/>
</dbReference>
<feature type="domain" description="Band 3 cytoplasmic" evidence="2">
    <location>
        <begin position="260"/>
        <end position="343"/>
    </location>
</feature>
<dbReference type="EMBL" id="JXJN01007937">
    <property type="status" value="NOT_ANNOTATED_CDS"/>
    <property type="molecule type" value="Genomic_DNA"/>
</dbReference>
<dbReference type="SUPFAM" id="SSF55804">
    <property type="entry name" value="Phoshotransferase/anion transport protein"/>
    <property type="match status" value="1"/>
</dbReference>
<reference evidence="4" key="1">
    <citation type="submission" date="2015-01" db="EMBL/GenBank/DDBJ databases">
        <authorList>
            <person name="Aksoy S."/>
            <person name="Warren W."/>
            <person name="Wilson R.K."/>
        </authorList>
    </citation>
    <scope>NUCLEOTIDE SEQUENCE [LARGE SCALE GENOMIC DNA]</scope>
    <source>
        <strain evidence="4">IAEA</strain>
    </source>
</reference>
<organism evidence="3 4">
    <name type="scientific">Glossina palpalis gambiensis</name>
    <dbReference type="NCBI Taxonomy" id="67801"/>
    <lineage>
        <taxon>Eukaryota</taxon>
        <taxon>Metazoa</taxon>
        <taxon>Ecdysozoa</taxon>
        <taxon>Arthropoda</taxon>
        <taxon>Hexapoda</taxon>
        <taxon>Insecta</taxon>
        <taxon>Pterygota</taxon>
        <taxon>Neoptera</taxon>
        <taxon>Endopterygota</taxon>
        <taxon>Diptera</taxon>
        <taxon>Brachycera</taxon>
        <taxon>Muscomorpha</taxon>
        <taxon>Hippoboscoidea</taxon>
        <taxon>Glossinidae</taxon>
        <taxon>Glossina</taxon>
    </lineage>
</organism>
<evidence type="ECO:0000256" key="1">
    <source>
        <dbReference type="SAM" id="MobiDB-lite"/>
    </source>
</evidence>
<dbReference type="InterPro" id="IPR016152">
    <property type="entry name" value="PTrfase/Anion_transptr"/>
</dbReference>
<name>A0A1B0B3N5_9MUSC</name>
<evidence type="ECO:0000313" key="4">
    <source>
        <dbReference type="Proteomes" id="UP000092460"/>
    </source>
</evidence>
<dbReference type="Proteomes" id="UP000092460">
    <property type="component" value="Unassembled WGS sequence"/>
</dbReference>
<dbReference type="Pfam" id="PF07565">
    <property type="entry name" value="Band_3_cyto"/>
    <property type="match status" value="1"/>
</dbReference>
<dbReference type="PANTHER" id="PTHR11453">
    <property type="entry name" value="ANION EXCHANGE PROTEIN"/>
    <property type="match status" value="1"/>
</dbReference>
<sequence length="345" mass="39487">MSFSGNSHSSNENNVRKLSFLGFNTKKFHGNEDPDEVLLDSEMEKVFAGPSTLKEKFDVTTFQDTVHPIGPFKNKNSHRKNLAGDLNIEEDSEYENHNEPVNAQNYDDIPEDFPLVSERAGHGDHSDTSADEKHVQFGKKKTSVASLSYDDQPSDNVHERKRRKSRHQYYRQRKFSHQDSVEPKKTTEENGDAGTHKVSAPEDSALEEADLNELRSHRSDDPRALRRHKIHHSSIKLRELPQVSVAGLQHAKKAFDHSPHEIFVQLDELIGTGEEREWKETARWIKYEEDVQEGSDRWGKPHVASLSFHSLLNLRRCLETGVVLLDLNEKDLPAVAYRVVEQVNI</sequence>
<evidence type="ECO:0000313" key="3">
    <source>
        <dbReference type="EnsemblMetazoa" id="GPPI017771-PA"/>
    </source>
</evidence>
<dbReference type="Gene3D" id="3.40.930.10">
    <property type="entry name" value="Mannitol-specific EII, Chain A"/>
    <property type="match status" value="1"/>
</dbReference>
<dbReference type="InterPro" id="IPR013769">
    <property type="entry name" value="Band3_cytoplasmic_dom"/>
</dbReference>
<reference evidence="3" key="2">
    <citation type="submission" date="2020-05" db="UniProtKB">
        <authorList>
            <consortium name="EnsemblMetazoa"/>
        </authorList>
    </citation>
    <scope>IDENTIFICATION</scope>
    <source>
        <strain evidence="3">IAEA</strain>
    </source>
</reference>
<dbReference type="VEuPathDB" id="VectorBase:GPPI017771"/>
<feature type="compositionally biased region" description="Polar residues" evidence="1">
    <location>
        <begin position="143"/>
        <end position="155"/>
    </location>
</feature>
<feature type="compositionally biased region" description="Basic and acidic residues" evidence="1">
    <location>
        <begin position="119"/>
        <end position="135"/>
    </location>
</feature>
<accession>A0A1B0B3N5</accession>
<feature type="compositionally biased region" description="Basic residues" evidence="1">
    <location>
        <begin position="159"/>
        <end position="175"/>
    </location>
</feature>
<dbReference type="AlphaFoldDB" id="A0A1B0B3N5"/>
<keyword evidence="4" id="KW-1185">Reference proteome</keyword>